<accession>A0A4P8QPP4</accession>
<sequence>MCSTTLSFPQFLLSIQAMQAVGYDIGATRKKTRGVWRDYLFVPLDNPSFPATVYTFQIEGKDGANDLLLCAASPIATSQHSEKCCLDPDRNEKLHSVSGGFDVEKINLVDLNRPGFPGRFIKSPSPFYSNGDVTRYFLQAFDAEVHFCVLSKSPYIRLFVSIPANRTIIFRYSLAQHQFQIDKLPTKSPNVTINIIGSIGEGSNPTRR</sequence>
<dbReference type="AlphaFoldDB" id="A0A4P8QPP4"/>
<keyword evidence="2" id="KW-1185">Reference proteome</keyword>
<dbReference type="EMBL" id="CP034035">
    <property type="protein sequence ID" value="QCR07429.1"/>
    <property type="molecule type" value="Genomic_DNA"/>
</dbReference>
<gene>
    <name evidence="1" type="ORF">EH207_01980</name>
</gene>
<dbReference type="Proteomes" id="UP000299580">
    <property type="component" value="Chromosome"/>
</dbReference>
<reference evidence="1 2" key="1">
    <citation type="submission" date="2018-11" db="EMBL/GenBank/DDBJ databases">
        <title>Genome sequences of Brenneria nigrifluens and Brenneria rubrifaciens.</title>
        <authorList>
            <person name="Poret-Peterson A.T."/>
            <person name="McClean A.E."/>
            <person name="Kluepfel D.A."/>
        </authorList>
    </citation>
    <scope>NUCLEOTIDE SEQUENCE [LARGE SCALE GENOMIC DNA]</scope>
    <source>
        <strain evidence="1 2">6D370</strain>
    </source>
</reference>
<organism evidence="1 2">
    <name type="scientific">Brenneria rubrifaciens</name>
    <dbReference type="NCBI Taxonomy" id="55213"/>
    <lineage>
        <taxon>Bacteria</taxon>
        <taxon>Pseudomonadati</taxon>
        <taxon>Pseudomonadota</taxon>
        <taxon>Gammaproteobacteria</taxon>
        <taxon>Enterobacterales</taxon>
        <taxon>Pectobacteriaceae</taxon>
        <taxon>Brenneria</taxon>
    </lineage>
</organism>
<evidence type="ECO:0000313" key="1">
    <source>
        <dbReference type="EMBL" id="QCR07429.1"/>
    </source>
</evidence>
<protein>
    <submittedName>
        <fullName evidence="1">Uncharacterized protein</fullName>
    </submittedName>
</protein>
<dbReference type="KEGG" id="brb:EH207_01980"/>
<name>A0A4P8QPP4_9GAMM</name>
<proteinExistence type="predicted"/>
<evidence type="ECO:0000313" key="2">
    <source>
        <dbReference type="Proteomes" id="UP000299580"/>
    </source>
</evidence>